<dbReference type="Proteomes" id="UP000624244">
    <property type="component" value="Unassembled WGS sequence"/>
</dbReference>
<evidence type="ECO:0000313" key="1">
    <source>
        <dbReference type="EMBL" id="KAF5845908.1"/>
    </source>
</evidence>
<protein>
    <submittedName>
        <fullName evidence="1">Uncharacterized protein</fullName>
    </submittedName>
</protein>
<sequence>MKSSWIYLTRLILNTTGSRWKIFGDSSINLMNIDIDSITLLSISSNSSTNKDEARLQNGQYNDFRLEQNIPTENSMRNGEKALGQATHPTDLISNNAHDLLVFYIIPESTHRMPLTSGSF</sequence>
<reference evidence="1" key="1">
    <citation type="submission" date="2019-11" db="EMBL/GenBank/DDBJ databases">
        <title>Bipolaris sorokiniana Genome sequencing.</title>
        <authorList>
            <person name="Wang H."/>
        </authorList>
    </citation>
    <scope>NUCLEOTIDE SEQUENCE</scope>
</reference>
<gene>
    <name evidence="1" type="ORF">GGP41_008383</name>
</gene>
<name>A0A8H5ZDI5_COCSA</name>
<accession>A0A8H5ZDI5</accession>
<organism evidence="1 2">
    <name type="scientific">Cochliobolus sativus</name>
    <name type="common">Common root rot and spot blotch fungus</name>
    <name type="synonym">Bipolaris sorokiniana</name>
    <dbReference type="NCBI Taxonomy" id="45130"/>
    <lineage>
        <taxon>Eukaryota</taxon>
        <taxon>Fungi</taxon>
        <taxon>Dikarya</taxon>
        <taxon>Ascomycota</taxon>
        <taxon>Pezizomycotina</taxon>
        <taxon>Dothideomycetes</taxon>
        <taxon>Pleosporomycetidae</taxon>
        <taxon>Pleosporales</taxon>
        <taxon>Pleosporineae</taxon>
        <taxon>Pleosporaceae</taxon>
        <taxon>Bipolaris</taxon>
    </lineage>
</organism>
<proteinExistence type="predicted"/>
<dbReference type="AlphaFoldDB" id="A0A8H5ZDI5"/>
<evidence type="ECO:0000313" key="2">
    <source>
        <dbReference type="Proteomes" id="UP000624244"/>
    </source>
</evidence>
<comment type="caution">
    <text evidence="1">The sequence shown here is derived from an EMBL/GenBank/DDBJ whole genome shotgun (WGS) entry which is preliminary data.</text>
</comment>
<dbReference type="EMBL" id="WNKQ01000017">
    <property type="protein sequence ID" value="KAF5845908.1"/>
    <property type="molecule type" value="Genomic_DNA"/>
</dbReference>